<name>A0A4C1Z976_EUMVA</name>
<reference evidence="1 2" key="1">
    <citation type="journal article" date="2019" name="Commun. Biol.">
        <title>The bagworm genome reveals a unique fibroin gene that provides high tensile strength.</title>
        <authorList>
            <person name="Kono N."/>
            <person name="Nakamura H."/>
            <person name="Ohtoshi R."/>
            <person name="Tomita M."/>
            <person name="Numata K."/>
            <person name="Arakawa K."/>
        </authorList>
    </citation>
    <scope>NUCLEOTIDE SEQUENCE [LARGE SCALE GENOMIC DNA]</scope>
</reference>
<comment type="caution">
    <text evidence="1">The sequence shown here is derived from an EMBL/GenBank/DDBJ whole genome shotgun (WGS) entry which is preliminary data.</text>
</comment>
<organism evidence="1 2">
    <name type="scientific">Eumeta variegata</name>
    <name type="common">Bagworm moth</name>
    <name type="synonym">Eumeta japonica</name>
    <dbReference type="NCBI Taxonomy" id="151549"/>
    <lineage>
        <taxon>Eukaryota</taxon>
        <taxon>Metazoa</taxon>
        <taxon>Ecdysozoa</taxon>
        <taxon>Arthropoda</taxon>
        <taxon>Hexapoda</taxon>
        <taxon>Insecta</taxon>
        <taxon>Pterygota</taxon>
        <taxon>Neoptera</taxon>
        <taxon>Endopterygota</taxon>
        <taxon>Lepidoptera</taxon>
        <taxon>Glossata</taxon>
        <taxon>Ditrysia</taxon>
        <taxon>Tineoidea</taxon>
        <taxon>Psychidae</taxon>
        <taxon>Oiketicinae</taxon>
        <taxon>Eumeta</taxon>
    </lineage>
</organism>
<dbReference type="Proteomes" id="UP000299102">
    <property type="component" value="Unassembled WGS sequence"/>
</dbReference>
<evidence type="ECO:0000313" key="2">
    <source>
        <dbReference type="Proteomes" id="UP000299102"/>
    </source>
</evidence>
<gene>
    <name evidence="1" type="ORF">EVAR_66758_1</name>
</gene>
<protein>
    <submittedName>
        <fullName evidence="1">Uncharacterized protein</fullName>
    </submittedName>
</protein>
<accession>A0A4C1Z976</accession>
<keyword evidence="2" id="KW-1185">Reference proteome</keyword>
<evidence type="ECO:0000313" key="1">
    <source>
        <dbReference type="EMBL" id="GBP83207.1"/>
    </source>
</evidence>
<dbReference type="AlphaFoldDB" id="A0A4C1Z976"/>
<dbReference type="EMBL" id="BGZK01001609">
    <property type="protein sequence ID" value="GBP83207.1"/>
    <property type="molecule type" value="Genomic_DNA"/>
</dbReference>
<sequence length="115" mass="12859">MVSSRPIPRRHAEACAAGRCRESTQRFLSCQRCLVHWGLAYPNEGLEVCPTATCEARAAINKSEHQNAVHPSQLYSDRHCEARAAINKSEHQNAVHPSQLYSDRHSEARAAIKQV</sequence>
<proteinExistence type="predicted"/>